<gene>
    <name evidence="6" type="ORF">SteCoe_29605</name>
</gene>
<dbReference type="InterPro" id="IPR057754">
    <property type="entry name" value="PI4-kinase_beta/PIK1_cat"/>
</dbReference>
<dbReference type="GO" id="GO:0004430">
    <property type="term" value="F:1-phosphatidylinositol 4-kinase activity"/>
    <property type="evidence" value="ECO:0007669"/>
    <property type="project" value="UniProtKB-EC"/>
</dbReference>
<evidence type="ECO:0000313" key="6">
    <source>
        <dbReference type="EMBL" id="OMJ72048.1"/>
    </source>
</evidence>
<evidence type="ECO:0000256" key="1">
    <source>
        <dbReference type="ARBA" id="ARBA00001686"/>
    </source>
</evidence>
<dbReference type="AlphaFoldDB" id="A0A1R2B5J6"/>
<evidence type="ECO:0000256" key="3">
    <source>
        <dbReference type="ARBA" id="ARBA00022679"/>
    </source>
</evidence>
<dbReference type="PROSITE" id="PS00916">
    <property type="entry name" value="PI3_4_KINASE_2"/>
    <property type="match status" value="1"/>
</dbReference>
<organism evidence="6 7">
    <name type="scientific">Stentor coeruleus</name>
    <dbReference type="NCBI Taxonomy" id="5963"/>
    <lineage>
        <taxon>Eukaryota</taxon>
        <taxon>Sar</taxon>
        <taxon>Alveolata</taxon>
        <taxon>Ciliophora</taxon>
        <taxon>Postciliodesmatophora</taxon>
        <taxon>Heterotrichea</taxon>
        <taxon>Heterotrichida</taxon>
        <taxon>Stentoridae</taxon>
        <taxon>Stentor</taxon>
    </lineage>
</organism>
<evidence type="ECO:0000259" key="5">
    <source>
        <dbReference type="PROSITE" id="PS50290"/>
    </source>
</evidence>
<dbReference type="GO" id="GO:0005737">
    <property type="term" value="C:cytoplasm"/>
    <property type="evidence" value="ECO:0007669"/>
    <property type="project" value="TreeGrafter"/>
</dbReference>
<dbReference type="PROSITE" id="PS00915">
    <property type="entry name" value="PI3_4_KINASE_1"/>
    <property type="match status" value="1"/>
</dbReference>
<protein>
    <recommendedName>
        <fullName evidence="2">1-phosphatidylinositol 4-kinase</fullName>
        <ecNumber evidence="2">2.7.1.67</ecNumber>
    </recommendedName>
</protein>
<dbReference type="GO" id="GO:0046854">
    <property type="term" value="P:phosphatidylinositol phosphate biosynthetic process"/>
    <property type="evidence" value="ECO:0007669"/>
    <property type="project" value="InterPro"/>
</dbReference>
<dbReference type="SMART" id="SM00146">
    <property type="entry name" value="PI3Kc"/>
    <property type="match status" value="1"/>
</dbReference>
<dbReference type="CDD" id="cd05168">
    <property type="entry name" value="PI4Kc_III_beta"/>
    <property type="match status" value="1"/>
</dbReference>
<dbReference type="Pfam" id="PF00454">
    <property type="entry name" value="PI3_PI4_kinase"/>
    <property type="match status" value="1"/>
</dbReference>
<feature type="domain" description="PI3K/PI4K catalytic" evidence="5">
    <location>
        <begin position="453"/>
        <end position="725"/>
    </location>
</feature>
<dbReference type="EC" id="2.7.1.67" evidence="2"/>
<dbReference type="PROSITE" id="PS50290">
    <property type="entry name" value="PI3_4_KINASE_3"/>
    <property type="match status" value="1"/>
</dbReference>
<dbReference type="PANTHER" id="PTHR10048">
    <property type="entry name" value="PHOSPHATIDYLINOSITOL KINASE"/>
    <property type="match status" value="1"/>
</dbReference>
<keyword evidence="3" id="KW-0808">Transferase</keyword>
<sequence>MENSLSKPIARKPKKHKIGCCVKFLSCLCCCCIKKGKKIKWGIGSDIWNKLKSKFHKKTTSGKVYKILLDLYSHKPSVEELSLCRISPSRDNSTREDLEFYIPQLCNLLLYGFTDRVNDITREVLNLCSKSFFFSHRILWFLQSTDFESVEITPSTDPQFLINRIIEISQSFQHFFLGNGEKLYDLYKTLKITHSIPSNDEIEEEPQVQYDTRETIQRYRDGNFSNESSSEIDPKYIPLPDFMTNHQSKFLSTMSFIDALTTISNELLKAPNKSEFLVSQLNLLNRLLPAGVYIPFNLFKARNCAVLHIPVSEARVFTTKERAPFKISIEVFRPYLEISKASKIEKPERSRDRAVSFQTEARRTESFAFSSVAKEVNSSINSDITSESIFEKDEFPRRRNQTFAIIRDKDSIEPEFKHYSNLFVSPNRGSVAVVYGEIDESGQNVSVFKESFKQQEERIKKTSPYGKLYTWSLLHVIVKSGDDLRQEQLAMQIISFFKQTFDEKKIDIWLYPYDILATGIDCGILECVPDAVSIDGLKKSLPADQSTLYDFFLLQFGQRKSKRFKNAKKCFMKSLVGYSLVCYILKIKDRHNGNILIDRNGHLIHIDFGFLLSNSPGGNMNFEQAPFKFSNEFETVLGGRRSKLFQEFRSLCVKGYSAIKEKAEQIILMVEMMRSGTGSNLGCFIGGESAITELRERLLPKAKMSEGDCKEYINDLIDISLDNWSTKCYDRFQYCCQNIFY</sequence>
<dbReference type="GO" id="GO:0048015">
    <property type="term" value="P:phosphatidylinositol-mediated signaling"/>
    <property type="evidence" value="ECO:0007669"/>
    <property type="project" value="TreeGrafter"/>
</dbReference>
<dbReference type="InterPro" id="IPR018936">
    <property type="entry name" value="PI3/4_kinase_CS"/>
</dbReference>
<dbReference type="InterPro" id="IPR015433">
    <property type="entry name" value="PI3/4_kinase"/>
</dbReference>
<dbReference type="OrthoDB" id="10264149at2759"/>
<dbReference type="FunFam" id="1.10.1070.11:FF:000016">
    <property type="entry name" value="PIK1p Phosphatidylinositol 4-kinase"/>
    <property type="match status" value="1"/>
</dbReference>
<dbReference type="Gene3D" id="1.10.1070.11">
    <property type="entry name" value="Phosphatidylinositol 3-/4-kinase, catalytic domain"/>
    <property type="match status" value="1"/>
</dbReference>
<dbReference type="InterPro" id="IPR036940">
    <property type="entry name" value="PI3/4_kinase_cat_sf"/>
</dbReference>
<accession>A0A1R2B5J6</accession>
<dbReference type="SUPFAM" id="SSF56112">
    <property type="entry name" value="Protein kinase-like (PK-like)"/>
    <property type="match status" value="1"/>
</dbReference>
<dbReference type="PANTHER" id="PTHR10048:SF22">
    <property type="entry name" value="PHOSPHATIDYLINOSITOL 4-KINASE BETA"/>
    <property type="match status" value="1"/>
</dbReference>
<evidence type="ECO:0000256" key="2">
    <source>
        <dbReference type="ARBA" id="ARBA00012169"/>
    </source>
</evidence>
<reference evidence="6 7" key="1">
    <citation type="submission" date="2016-11" db="EMBL/GenBank/DDBJ databases">
        <title>The macronuclear genome of Stentor coeruleus: a giant cell with tiny introns.</title>
        <authorList>
            <person name="Slabodnick M."/>
            <person name="Ruby J.G."/>
            <person name="Reiff S.B."/>
            <person name="Swart E.C."/>
            <person name="Gosai S."/>
            <person name="Prabakaran S."/>
            <person name="Witkowska E."/>
            <person name="Larue G.E."/>
            <person name="Fisher S."/>
            <person name="Freeman R.M."/>
            <person name="Gunawardena J."/>
            <person name="Chu W."/>
            <person name="Stover N.A."/>
            <person name="Gregory B.D."/>
            <person name="Nowacki M."/>
            <person name="Derisi J."/>
            <person name="Roy S.W."/>
            <person name="Marshall W.F."/>
            <person name="Sood P."/>
        </authorList>
    </citation>
    <scope>NUCLEOTIDE SEQUENCE [LARGE SCALE GENOMIC DNA]</scope>
    <source>
        <strain evidence="6">WM001</strain>
    </source>
</reference>
<proteinExistence type="predicted"/>
<name>A0A1R2B5J6_9CILI</name>
<dbReference type="Proteomes" id="UP000187209">
    <property type="component" value="Unassembled WGS sequence"/>
</dbReference>
<evidence type="ECO:0000313" key="7">
    <source>
        <dbReference type="Proteomes" id="UP000187209"/>
    </source>
</evidence>
<keyword evidence="4" id="KW-0418">Kinase</keyword>
<comment type="caution">
    <text evidence="6">The sequence shown here is derived from an EMBL/GenBank/DDBJ whole genome shotgun (WGS) entry which is preliminary data.</text>
</comment>
<dbReference type="EMBL" id="MPUH01000935">
    <property type="protein sequence ID" value="OMJ72048.1"/>
    <property type="molecule type" value="Genomic_DNA"/>
</dbReference>
<dbReference type="InterPro" id="IPR011009">
    <property type="entry name" value="Kinase-like_dom_sf"/>
</dbReference>
<keyword evidence="7" id="KW-1185">Reference proteome</keyword>
<comment type="catalytic activity">
    <reaction evidence="1">
        <text>a 1,2-diacyl-sn-glycero-3-phospho-(1D-myo-inositol) + ATP = a 1,2-diacyl-sn-glycero-3-phospho-(1D-myo-inositol 4-phosphate) + ADP + H(+)</text>
        <dbReference type="Rhea" id="RHEA:19877"/>
        <dbReference type="ChEBI" id="CHEBI:15378"/>
        <dbReference type="ChEBI" id="CHEBI:30616"/>
        <dbReference type="ChEBI" id="CHEBI:57880"/>
        <dbReference type="ChEBI" id="CHEBI:58178"/>
        <dbReference type="ChEBI" id="CHEBI:456216"/>
        <dbReference type="EC" id="2.7.1.67"/>
    </reaction>
</comment>
<dbReference type="InterPro" id="IPR016024">
    <property type="entry name" value="ARM-type_fold"/>
</dbReference>
<dbReference type="InterPro" id="IPR000403">
    <property type="entry name" value="PI3/4_kinase_cat_dom"/>
</dbReference>
<dbReference type="SUPFAM" id="SSF48371">
    <property type="entry name" value="ARM repeat"/>
    <property type="match status" value="1"/>
</dbReference>
<dbReference type="Gene3D" id="3.30.1010.10">
    <property type="entry name" value="Phosphatidylinositol 3-kinase Catalytic Subunit, Chain A, domain 4"/>
    <property type="match status" value="1"/>
</dbReference>
<dbReference type="GO" id="GO:0016020">
    <property type="term" value="C:membrane"/>
    <property type="evidence" value="ECO:0007669"/>
    <property type="project" value="TreeGrafter"/>
</dbReference>
<evidence type="ECO:0000256" key="4">
    <source>
        <dbReference type="ARBA" id="ARBA00022777"/>
    </source>
</evidence>